<protein>
    <submittedName>
        <fullName evidence="2">Uncharacterized protein</fullName>
    </submittedName>
</protein>
<name>A0A382ETB3_9ZZZZ</name>
<evidence type="ECO:0000256" key="1">
    <source>
        <dbReference type="SAM" id="Phobius"/>
    </source>
</evidence>
<reference evidence="2" key="1">
    <citation type="submission" date="2018-05" db="EMBL/GenBank/DDBJ databases">
        <authorList>
            <person name="Lanie J.A."/>
            <person name="Ng W.-L."/>
            <person name="Kazmierczak K.M."/>
            <person name="Andrzejewski T.M."/>
            <person name="Davidsen T.M."/>
            <person name="Wayne K.J."/>
            <person name="Tettelin H."/>
            <person name="Glass J.I."/>
            <person name="Rusch D."/>
            <person name="Podicherti R."/>
            <person name="Tsui H.-C.T."/>
            <person name="Winkler M.E."/>
        </authorList>
    </citation>
    <scope>NUCLEOTIDE SEQUENCE</scope>
</reference>
<feature type="transmembrane region" description="Helical" evidence="1">
    <location>
        <begin position="41"/>
        <end position="62"/>
    </location>
</feature>
<dbReference type="EMBL" id="UINC01046073">
    <property type="protein sequence ID" value="SVB53619.1"/>
    <property type="molecule type" value="Genomic_DNA"/>
</dbReference>
<dbReference type="AlphaFoldDB" id="A0A382ETB3"/>
<gene>
    <name evidence="2" type="ORF">METZ01_LOCUS206473</name>
</gene>
<keyword evidence="1" id="KW-0472">Membrane</keyword>
<feature type="transmembrane region" description="Helical" evidence="1">
    <location>
        <begin position="6"/>
        <end position="29"/>
    </location>
</feature>
<accession>A0A382ETB3</accession>
<keyword evidence="1" id="KW-0812">Transmembrane</keyword>
<organism evidence="2">
    <name type="scientific">marine metagenome</name>
    <dbReference type="NCBI Taxonomy" id="408172"/>
    <lineage>
        <taxon>unclassified sequences</taxon>
        <taxon>metagenomes</taxon>
        <taxon>ecological metagenomes</taxon>
    </lineage>
</organism>
<sequence length="63" mass="6929">MLGKIEILAVILILVLLFYFVISFGAGAFSKKETNSRTKKYLKSVNILLSVIAVVGVILVLFL</sequence>
<keyword evidence="1" id="KW-1133">Transmembrane helix</keyword>
<proteinExistence type="predicted"/>
<evidence type="ECO:0000313" key="2">
    <source>
        <dbReference type="EMBL" id="SVB53619.1"/>
    </source>
</evidence>